<feature type="transmembrane region" description="Helical" evidence="1">
    <location>
        <begin position="97"/>
        <end position="115"/>
    </location>
</feature>
<reference evidence="2 3" key="1">
    <citation type="submission" date="2018-09" db="EMBL/GenBank/DDBJ databases">
        <title>Whole genome based analysis of evolution and adaptive divergence in Indian and Brazilian strains of Azospirillum brasilense.</title>
        <authorList>
            <person name="Singh C."/>
            <person name="Tripathi A.K."/>
        </authorList>
    </citation>
    <scope>NUCLEOTIDE SEQUENCE [LARGE SCALE GENOMIC DNA]</scope>
    <source>
        <strain evidence="2 3">MTCC4035</strain>
    </source>
</reference>
<dbReference type="KEGG" id="aare:D3093_11890"/>
<keyword evidence="1" id="KW-0472">Membrane</keyword>
<dbReference type="Proteomes" id="UP000298595">
    <property type="component" value="Chromosome"/>
</dbReference>
<dbReference type="EMBL" id="CP032321">
    <property type="protein sequence ID" value="QCN95904.1"/>
    <property type="molecule type" value="Genomic_DNA"/>
</dbReference>
<feature type="transmembrane region" description="Helical" evidence="1">
    <location>
        <begin position="121"/>
        <end position="143"/>
    </location>
</feature>
<sequence>MTETLPVIAAPEPQLIHAVIAYNAFDPEDCTRITIDHAPDKTLADYLGGPLPEEADWAVGVNGGLIEPEHWSTVTLSPGDYLTVSVRPHGGQGGGKMVLRLVAMIAVMVVAWYAAPALAGAFFGGSSIAAGVIGATIPTIGSFKVNQETAP</sequence>
<gene>
    <name evidence="2" type="ORF">D3093_11890</name>
</gene>
<evidence type="ECO:0000313" key="2">
    <source>
        <dbReference type="EMBL" id="QCN95904.1"/>
    </source>
</evidence>
<keyword evidence="1" id="KW-0812">Transmembrane</keyword>
<organism evidence="2 3">
    <name type="scientific">Azospirillum argentinense</name>
    <dbReference type="NCBI Taxonomy" id="2970906"/>
    <lineage>
        <taxon>Bacteria</taxon>
        <taxon>Pseudomonadati</taxon>
        <taxon>Pseudomonadota</taxon>
        <taxon>Alphaproteobacteria</taxon>
        <taxon>Rhodospirillales</taxon>
        <taxon>Azospirillaceae</taxon>
        <taxon>Azospirillum</taxon>
    </lineage>
</organism>
<proteinExistence type="predicted"/>
<keyword evidence="1" id="KW-1133">Transmembrane helix</keyword>
<accession>A0A4D8PER8</accession>
<evidence type="ECO:0000313" key="3">
    <source>
        <dbReference type="Proteomes" id="UP000298595"/>
    </source>
</evidence>
<evidence type="ECO:0000256" key="1">
    <source>
        <dbReference type="SAM" id="Phobius"/>
    </source>
</evidence>
<dbReference type="AlphaFoldDB" id="A0A4D8PER8"/>
<dbReference type="RefSeq" id="WP_137115618.1">
    <property type="nucleotide sequence ID" value="NZ_CP032321.1"/>
</dbReference>
<protein>
    <submittedName>
        <fullName evidence="2">Uncharacterized protein</fullName>
    </submittedName>
</protein>
<name>A0A4D8PER8_9PROT</name>